<dbReference type="Proteomes" id="UP000728032">
    <property type="component" value="Unassembled WGS sequence"/>
</dbReference>
<dbReference type="EMBL" id="OC915769">
    <property type="protein sequence ID" value="CAD7641880.1"/>
    <property type="molecule type" value="Genomic_DNA"/>
</dbReference>
<evidence type="ECO:0000313" key="2">
    <source>
        <dbReference type="Proteomes" id="UP000728032"/>
    </source>
</evidence>
<dbReference type="EMBL" id="CAJPVJ010000944">
    <property type="protein sequence ID" value="CAG2163741.1"/>
    <property type="molecule type" value="Genomic_DNA"/>
</dbReference>
<protein>
    <submittedName>
        <fullName evidence="1">Uncharacterized protein</fullName>
    </submittedName>
</protein>
<accession>A0A7R9LHK8</accession>
<keyword evidence="2" id="KW-1185">Reference proteome</keyword>
<dbReference type="AlphaFoldDB" id="A0A7R9LHK8"/>
<reference evidence="1" key="1">
    <citation type="submission" date="2020-11" db="EMBL/GenBank/DDBJ databases">
        <authorList>
            <person name="Tran Van P."/>
        </authorList>
    </citation>
    <scope>NUCLEOTIDE SEQUENCE</scope>
</reference>
<evidence type="ECO:0000313" key="1">
    <source>
        <dbReference type="EMBL" id="CAD7641880.1"/>
    </source>
</evidence>
<proteinExistence type="predicted"/>
<feature type="non-terminal residue" evidence="1">
    <location>
        <position position="139"/>
    </location>
</feature>
<name>A0A7R9LHK8_9ACAR</name>
<sequence>ISALTIPEIYAQAPAAIERLRNKGDNVSADELDDLVVKLKQDQEALRIATGMFPPDYNLLNYVIGLTQTHQKRAEVLIKLTAAPDHSSQLFILSPVGPGLHTWPHLILLPPLLVITLDHFNIFCWEALVDMSAPPLNLA</sequence>
<gene>
    <name evidence="1" type="ORF">ONB1V03_LOCUS3306</name>
</gene>
<organism evidence="1">
    <name type="scientific">Oppiella nova</name>
    <dbReference type="NCBI Taxonomy" id="334625"/>
    <lineage>
        <taxon>Eukaryota</taxon>
        <taxon>Metazoa</taxon>
        <taxon>Ecdysozoa</taxon>
        <taxon>Arthropoda</taxon>
        <taxon>Chelicerata</taxon>
        <taxon>Arachnida</taxon>
        <taxon>Acari</taxon>
        <taxon>Acariformes</taxon>
        <taxon>Sarcoptiformes</taxon>
        <taxon>Oribatida</taxon>
        <taxon>Brachypylina</taxon>
        <taxon>Oppioidea</taxon>
        <taxon>Oppiidae</taxon>
        <taxon>Oppiella</taxon>
    </lineage>
</organism>